<dbReference type="GeneID" id="66074778"/>
<dbReference type="RefSeq" id="XP_043011365.1">
    <property type="nucleotide sequence ID" value="XM_043150278.1"/>
</dbReference>
<dbReference type="AlphaFoldDB" id="A0A9P7UV35"/>
<feature type="compositionally biased region" description="Basic residues" evidence="1">
    <location>
        <begin position="1"/>
        <end position="12"/>
    </location>
</feature>
<dbReference type="OrthoDB" id="2590620at2759"/>
<reference evidence="2" key="1">
    <citation type="journal article" date="2021" name="Genome Biol. Evol.">
        <title>The assembled and annotated genome of the fairy-ring fungus Marasmius oreades.</title>
        <authorList>
            <person name="Hiltunen M."/>
            <person name="Ament-Velasquez S.L."/>
            <person name="Johannesson H."/>
        </authorList>
    </citation>
    <scope>NUCLEOTIDE SEQUENCE</scope>
    <source>
        <strain evidence="2">03SP1</strain>
    </source>
</reference>
<feature type="compositionally biased region" description="Basic and acidic residues" evidence="1">
    <location>
        <begin position="184"/>
        <end position="200"/>
    </location>
</feature>
<feature type="compositionally biased region" description="Low complexity" evidence="1">
    <location>
        <begin position="125"/>
        <end position="135"/>
    </location>
</feature>
<feature type="region of interest" description="Disordered" evidence="1">
    <location>
        <begin position="1"/>
        <end position="90"/>
    </location>
</feature>
<accession>A0A9P7UV35</accession>
<organism evidence="2 3">
    <name type="scientific">Marasmius oreades</name>
    <name type="common">fairy-ring Marasmius</name>
    <dbReference type="NCBI Taxonomy" id="181124"/>
    <lineage>
        <taxon>Eukaryota</taxon>
        <taxon>Fungi</taxon>
        <taxon>Dikarya</taxon>
        <taxon>Basidiomycota</taxon>
        <taxon>Agaricomycotina</taxon>
        <taxon>Agaricomycetes</taxon>
        <taxon>Agaricomycetidae</taxon>
        <taxon>Agaricales</taxon>
        <taxon>Marasmiineae</taxon>
        <taxon>Marasmiaceae</taxon>
        <taxon>Marasmius</taxon>
    </lineage>
</organism>
<evidence type="ECO:0000313" key="2">
    <source>
        <dbReference type="EMBL" id="KAG7094895.1"/>
    </source>
</evidence>
<gene>
    <name evidence="2" type="ORF">E1B28_005702</name>
</gene>
<name>A0A9P7UV35_9AGAR</name>
<dbReference type="Proteomes" id="UP001049176">
    <property type="component" value="Chromosome 3"/>
</dbReference>
<keyword evidence="3" id="KW-1185">Reference proteome</keyword>
<feature type="compositionally biased region" description="Gly residues" evidence="1">
    <location>
        <begin position="27"/>
        <end position="41"/>
    </location>
</feature>
<feature type="region of interest" description="Disordered" evidence="1">
    <location>
        <begin position="112"/>
        <end position="147"/>
    </location>
</feature>
<comment type="caution">
    <text evidence="2">The sequence shown here is derived from an EMBL/GenBank/DDBJ whole genome shotgun (WGS) entry which is preliminary data.</text>
</comment>
<evidence type="ECO:0000313" key="3">
    <source>
        <dbReference type="Proteomes" id="UP001049176"/>
    </source>
</evidence>
<protein>
    <submittedName>
        <fullName evidence="2">Uncharacterized protein</fullName>
    </submittedName>
</protein>
<feature type="region of interest" description="Disordered" evidence="1">
    <location>
        <begin position="178"/>
        <end position="216"/>
    </location>
</feature>
<evidence type="ECO:0000256" key="1">
    <source>
        <dbReference type="SAM" id="MobiDB-lite"/>
    </source>
</evidence>
<dbReference type="EMBL" id="CM032183">
    <property type="protein sequence ID" value="KAG7094895.1"/>
    <property type="molecule type" value="Genomic_DNA"/>
</dbReference>
<proteinExistence type="predicted"/>
<dbReference type="KEGG" id="more:E1B28_005702"/>
<sequence length="216" mass="22564">MPLFKNNHHNTSAHHNEPITSHTGFNGHSGTGPGTGTGATTGLGSHPVTGAGGGMNHHQYPNDHNMLPEHHAPGTGFEQTGYGAQPHSGMNTMGHRQEYPGAMSDANDPYTAAGVGRHDNNIPPSGALHAGSAASGERHSGSSMGGKVERIVGEVVGSKSLQAKGMQKEQEARALKVQSSELAEAERLEREASMRRERAVAHGAHPANQHMGANHP</sequence>